<reference evidence="3 4" key="1">
    <citation type="submission" date="2020-06" db="EMBL/GenBank/DDBJ databases">
        <title>Actinomadura xiongansis sp. nov., isolated from soil of Baiyangdian.</title>
        <authorList>
            <person name="Zhang X."/>
        </authorList>
    </citation>
    <scope>NUCLEOTIDE SEQUENCE [LARGE SCALE GENOMIC DNA]</scope>
    <source>
        <strain evidence="3 4">HBUM206468</strain>
    </source>
</reference>
<evidence type="ECO:0000256" key="1">
    <source>
        <dbReference type="SAM" id="MobiDB-lite"/>
    </source>
</evidence>
<comment type="caution">
    <text evidence="3">The sequence shown here is derived from an EMBL/GenBank/DDBJ whole genome shotgun (WGS) entry which is preliminary data.</text>
</comment>
<dbReference type="Gene3D" id="3.30.365.10">
    <property type="entry name" value="Aldehyde oxidase/xanthine dehydrogenase, molybdopterin binding domain"/>
    <property type="match status" value="4"/>
</dbReference>
<dbReference type="InterPro" id="IPR012368">
    <property type="entry name" value="OxRdtase_Mopterin-bd_su_IorB"/>
</dbReference>
<dbReference type="InterPro" id="IPR046867">
    <property type="entry name" value="AldOxase/xan_DH_MoCoBD2"/>
</dbReference>
<dbReference type="InterPro" id="IPR037165">
    <property type="entry name" value="AldOxase/xan_DH_Mopterin-bd_sf"/>
</dbReference>
<dbReference type="EMBL" id="JABVEC010000069">
    <property type="protein sequence ID" value="MBC6471319.1"/>
    <property type="molecule type" value="Genomic_DNA"/>
</dbReference>
<dbReference type="InterPro" id="IPR052516">
    <property type="entry name" value="N-heterocyclic_Hydroxylase"/>
</dbReference>
<dbReference type="PANTHER" id="PTHR47495:SF1">
    <property type="entry name" value="BLL3820 PROTEIN"/>
    <property type="match status" value="1"/>
</dbReference>
<protein>
    <submittedName>
        <fullName evidence="3">Molybdopterin-dependent oxidoreductase</fullName>
    </submittedName>
</protein>
<evidence type="ECO:0000259" key="2">
    <source>
        <dbReference type="SMART" id="SM01008"/>
    </source>
</evidence>
<dbReference type="Pfam" id="PF20256">
    <property type="entry name" value="MoCoBD_2"/>
    <property type="match status" value="2"/>
</dbReference>
<dbReference type="InterPro" id="IPR008274">
    <property type="entry name" value="AldOxase/xan_DH_MoCoBD1"/>
</dbReference>
<gene>
    <name evidence="3" type="ORF">HKK74_38420</name>
</gene>
<dbReference type="SMART" id="SM01008">
    <property type="entry name" value="Ald_Xan_dh_C"/>
    <property type="match status" value="1"/>
</dbReference>
<dbReference type="Gene3D" id="3.90.1170.50">
    <property type="entry name" value="Aldehyde oxidase/xanthine dehydrogenase, a/b hammerhead"/>
    <property type="match status" value="1"/>
</dbReference>
<dbReference type="InterPro" id="IPR000674">
    <property type="entry name" value="Ald_Oxase/Xan_DH_a/b"/>
</dbReference>
<feature type="region of interest" description="Disordered" evidence="1">
    <location>
        <begin position="275"/>
        <end position="334"/>
    </location>
</feature>
<dbReference type="SUPFAM" id="SSF56003">
    <property type="entry name" value="Molybdenum cofactor-binding domain"/>
    <property type="match status" value="2"/>
</dbReference>
<feature type="region of interest" description="Disordered" evidence="1">
    <location>
        <begin position="154"/>
        <end position="173"/>
    </location>
</feature>
<evidence type="ECO:0000313" key="3">
    <source>
        <dbReference type="EMBL" id="MBC6471319.1"/>
    </source>
</evidence>
<dbReference type="PIRSF" id="PIRSF036389">
    <property type="entry name" value="IOR_B"/>
    <property type="match status" value="1"/>
</dbReference>
<keyword evidence="4" id="KW-1185">Reference proteome</keyword>
<dbReference type="PANTHER" id="PTHR47495">
    <property type="entry name" value="ALDEHYDE DEHYDROGENASE"/>
    <property type="match status" value="1"/>
</dbReference>
<accession>A0ABR7M2H6</accession>
<organism evidence="3 4">
    <name type="scientific">Actinomadura alba</name>
    <dbReference type="NCBI Taxonomy" id="406431"/>
    <lineage>
        <taxon>Bacteria</taxon>
        <taxon>Bacillati</taxon>
        <taxon>Actinomycetota</taxon>
        <taxon>Actinomycetes</taxon>
        <taxon>Streptosporangiales</taxon>
        <taxon>Thermomonosporaceae</taxon>
        <taxon>Actinomadura</taxon>
    </lineage>
</organism>
<evidence type="ECO:0000313" key="4">
    <source>
        <dbReference type="Proteomes" id="UP000805614"/>
    </source>
</evidence>
<dbReference type="Pfam" id="PF02738">
    <property type="entry name" value="MoCoBD_1"/>
    <property type="match status" value="1"/>
</dbReference>
<feature type="domain" description="Aldehyde oxidase/xanthine dehydrogenase a/b hammerhead" evidence="2">
    <location>
        <begin position="180"/>
        <end position="258"/>
    </location>
</feature>
<feature type="compositionally biased region" description="Polar residues" evidence="1">
    <location>
        <begin position="301"/>
        <end position="327"/>
    </location>
</feature>
<dbReference type="RefSeq" id="WP_187248358.1">
    <property type="nucleotide sequence ID" value="NZ_BAAAOK010000021.1"/>
</dbReference>
<sequence>MTAGQYTLRAHPLPQDLEANPILSRWVTVDAGGTIGVRVGKVELGQGILTALAQVAADELGVDLAQVRMLPPNTRYGPNEGLTSGSMSIVHSGPAVRAACAQVRARFVAAAARRWGVGVEEVTVRHGRLRSGERSTSYGDLADAVDLDVPADPEVPVTHGDRPVLAGTSSPRLDLPDKIAGRPRYIHDLRLPGQLFGRVLRPPSPGASLRHLDASRLEGMDVEVVRDGSFVGVVCADEAEAMRAVEALAGATTWDERDGLPDEDDLRGFLRAGPHETVEVPAGEQTTPEGPSPKGPAPQGVSPQGASPQEASPQEASPQEASPQGVPSQGRRVRASYSRPFLAHASMAPSCGMARWNDDGTLSVWSHSQGIHNLRAAIALALDLDADKVEVEHAENAGCYGHNAADDAAFDAVLLARAVPGRPVHVQWSRRDELTWSPFGSAMSADVEAVVDETGAVRSWRYDVWSQGHTSRPGYRGVPGLLAGAYLENPWSQPAAADPPLANGAGTMRNAVPIYDFPDRRVTGHRLLETPIRSSALRSLGAFMNVFAIESFMDELALSVGIDPLAYRLMHLGDARGRKVLETAATVAGWGTPVAEDVGRGIGFARYKGKGAYCAVIAEVAAEQEVRVRRLTIAVDVGGVVNPDGVRNQIEGGAVQAASWTLKERVRFDRRRITSDTWESYPILRFSETPEITVELVEEPGTPPMGAGEAAQGPTAAAIGNAVAAAIGVRVRDLPLTSEAIVAAIEASDP</sequence>
<proteinExistence type="predicted"/>
<dbReference type="Proteomes" id="UP000805614">
    <property type="component" value="Unassembled WGS sequence"/>
</dbReference>
<name>A0ABR7M2H6_9ACTN</name>